<keyword evidence="1" id="KW-1133">Transmembrane helix</keyword>
<accession>A0ABQ8PN84</accession>
<evidence type="ECO:0000313" key="3">
    <source>
        <dbReference type="Proteomes" id="UP001151295"/>
    </source>
</evidence>
<organism evidence="2 3">
    <name type="scientific">Coemansia umbellata</name>
    <dbReference type="NCBI Taxonomy" id="1424467"/>
    <lineage>
        <taxon>Eukaryota</taxon>
        <taxon>Fungi</taxon>
        <taxon>Fungi incertae sedis</taxon>
        <taxon>Zoopagomycota</taxon>
        <taxon>Kickxellomycotina</taxon>
        <taxon>Kickxellomycetes</taxon>
        <taxon>Kickxellales</taxon>
        <taxon>Kickxellaceae</taxon>
        <taxon>Coemansia</taxon>
    </lineage>
</organism>
<evidence type="ECO:0000256" key="1">
    <source>
        <dbReference type="SAM" id="Phobius"/>
    </source>
</evidence>
<feature type="transmembrane region" description="Helical" evidence="1">
    <location>
        <begin position="40"/>
        <end position="61"/>
    </location>
</feature>
<gene>
    <name evidence="2" type="ORF">EDC05_002911</name>
</gene>
<name>A0ABQ8PN84_9FUNG</name>
<protein>
    <submittedName>
        <fullName evidence="2">Uncharacterized protein</fullName>
    </submittedName>
</protein>
<sequence>MTTTQFTFPHLKVSTILHKPAPASKCIAAGFRCWSSLRRLYSVLFFILAVCVLLGNCMVAADDSSDSVDPSTINPMGLTFNYQLGWVDVTSSTFGVTIQAVKHSTYVDGTPWSLLIRFDPSARANITEISDGWGLGVYDYSSWVLLPSKSLFEPMYFTVHSTGQMNLENTVMKLAVPTKFILIADSTPKPSSNGYKLIEDRDYYINTGNLAELPKSAYGAWRSLVNTNAELILNVTEEPSSTVDLVSAQSGSVLPSNANFNVIINGVELASATLSNGSEASSTQTPADYAKEAGAAGSNTNTMETLLPPVKYIKGNPDYDPDMDPIGTVYGAPLIGPILVNIVLGIGFIVHVAGTIRRYQYRHMYQTSLLQASTGGATFV</sequence>
<evidence type="ECO:0000313" key="2">
    <source>
        <dbReference type="EMBL" id="KAJ1992243.1"/>
    </source>
</evidence>
<keyword evidence="3" id="KW-1185">Reference proteome</keyword>
<feature type="transmembrane region" description="Helical" evidence="1">
    <location>
        <begin position="334"/>
        <end position="356"/>
    </location>
</feature>
<keyword evidence="1" id="KW-0472">Membrane</keyword>
<keyword evidence="1" id="KW-0812">Transmembrane</keyword>
<reference evidence="2" key="1">
    <citation type="submission" date="2022-07" db="EMBL/GenBank/DDBJ databases">
        <title>Phylogenomic reconstructions and comparative analyses of Kickxellomycotina fungi.</title>
        <authorList>
            <person name="Reynolds N.K."/>
            <person name="Stajich J.E."/>
            <person name="Barry K."/>
            <person name="Grigoriev I.V."/>
            <person name="Crous P."/>
            <person name="Smith M.E."/>
        </authorList>
    </citation>
    <scope>NUCLEOTIDE SEQUENCE</scope>
    <source>
        <strain evidence="2">BCRC 34882</strain>
    </source>
</reference>
<proteinExistence type="predicted"/>
<dbReference type="EMBL" id="JANBQD010000029">
    <property type="protein sequence ID" value="KAJ1992243.1"/>
    <property type="molecule type" value="Genomic_DNA"/>
</dbReference>
<comment type="caution">
    <text evidence="2">The sequence shown here is derived from an EMBL/GenBank/DDBJ whole genome shotgun (WGS) entry which is preliminary data.</text>
</comment>
<dbReference type="Proteomes" id="UP001151295">
    <property type="component" value="Unassembled WGS sequence"/>
</dbReference>